<proteinExistence type="predicted"/>
<evidence type="ECO:0000313" key="2">
    <source>
        <dbReference type="Proteomes" id="UP000587586"/>
    </source>
</evidence>
<dbReference type="EMBL" id="BLXZ01000004">
    <property type="protein sequence ID" value="GFO68565.1"/>
    <property type="molecule type" value="Genomic_DNA"/>
</dbReference>
<organism evidence="1 2">
    <name type="scientific">Geomonas limicola</name>
    <dbReference type="NCBI Taxonomy" id="2740186"/>
    <lineage>
        <taxon>Bacteria</taxon>
        <taxon>Pseudomonadati</taxon>
        <taxon>Thermodesulfobacteriota</taxon>
        <taxon>Desulfuromonadia</taxon>
        <taxon>Geobacterales</taxon>
        <taxon>Geobacteraceae</taxon>
        <taxon>Geomonas</taxon>
    </lineage>
</organism>
<dbReference type="Proteomes" id="UP000587586">
    <property type="component" value="Unassembled WGS sequence"/>
</dbReference>
<keyword evidence="2" id="KW-1185">Reference proteome</keyword>
<sequence>MTYYKYPKFFQQSDSEAFDTLTNPGAVTPHSGIYRCEGCGREVVSTQGHVMPPQNHHQHSYSQGNIRWRLVVGHN</sequence>
<dbReference type="AlphaFoldDB" id="A0A6V8N7M6"/>
<dbReference type="RefSeq" id="WP_183361115.1">
    <property type="nucleotide sequence ID" value="NZ_BLXZ01000004.1"/>
</dbReference>
<protein>
    <recommendedName>
        <fullName evidence="3">Protein L</fullName>
    </recommendedName>
</protein>
<accession>A0A6V8N7M6</accession>
<name>A0A6V8N7M6_9BACT</name>
<reference evidence="2" key="1">
    <citation type="submission" date="2020-06" db="EMBL/GenBank/DDBJ databases">
        <title>Draft genomic sequecing of Geomonas sp. Red745.</title>
        <authorList>
            <person name="Itoh H."/>
            <person name="Xu Z.X."/>
            <person name="Ushijima N."/>
            <person name="Masuda Y."/>
            <person name="Shiratori Y."/>
            <person name="Senoo K."/>
        </authorList>
    </citation>
    <scope>NUCLEOTIDE SEQUENCE [LARGE SCALE GENOMIC DNA]</scope>
    <source>
        <strain evidence="2">Red745</strain>
    </source>
</reference>
<evidence type="ECO:0000313" key="1">
    <source>
        <dbReference type="EMBL" id="GFO68565.1"/>
    </source>
</evidence>
<evidence type="ECO:0008006" key="3">
    <source>
        <dbReference type="Google" id="ProtNLM"/>
    </source>
</evidence>
<comment type="caution">
    <text evidence="1">The sequence shown here is derived from an EMBL/GenBank/DDBJ whole genome shotgun (WGS) entry which is preliminary data.</text>
</comment>
<gene>
    <name evidence="1" type="ORF">GMLC_21440</name>
</gene>